<keyword evidence="5" id="KW-0961">Cell wall biogenesis/degradation</keyword>
<comment type="caution">
    <text evidence="8">The sequence shown here is derived from an EMBL/GenBank/DDBJ whole genome shotgun (WGS) entry which is preliminary data.</text>
</comment>
<dbReference type="PANTHER" id="PTHR31889:SF86">
    <property type="entry name" value="FUCOSYLTRANSFERASE"/>
    <property type="match status" value="1"/>
</dbReference>
<keyword evidence="7" id="KW-1133">Transmembrane helix</keyword>
<dbReference type="GO" id="GO:0071555">
    <property type="term" value="P:cell wall organization"/>
    <property type="evidence" value="ECO:0007669"/>
    <property type="project" value="UniProtKB-KW"/>
</dbReference>
<evidence type="ECO:0000256" key="5">
    <source>
        <dbReference type="ARBA" id="ARBA00023316"/>
    </source>
</evidence>
<accession>A0ABD3GRR9</accession>
<keyword evidence="7" id="KW-0472">Membrane</keyword>
<dbReference type="Pfam" id="PF03254">
    <property type="entry name" value="XG_FTase"/>
    <property type="match status" value="1"/>
</dbReference>
<keyword evidence="7" id="KW-0812">Transmembrane</keyword>
<dbReference type="GO" id="GO:0016757">
    <property type="term" value="F:glycosyltransferase activity"/>
    <property type="evidence" value="ECO:0007669"/>
    <property type="project" value="UniProtKB-KW"/>
</dbReference>
<evidence type="ECO:0000313" key="9">
    <source>
        <dbReference type="Proteomes" id="UP001633002"/>
    </source>
</evidence>
<proteinExistence type="inferred from homology"/>
<keyword evidence="3" id="KW-0808">Transferase</keyword>
<keyword evidence="4" id="KW-0325">Glycoprotein</keyword>
<protein>
    <recommendedName>
        <fullName evidence="10">Fucosyltransferase</fullName>
    </recommendedName>
</protein>
<name>A0ABD3GRR9_9MARC</name>
<keyword evidence="2" id="KW-0328">Glycosyltransferase</keyword>
<evidence type="ECO:0008006" key="10">
    <source>
        <dbReference type="Google" id="ProtNLM"/>
    </source>
</evidence>
<dbReference type="AlphaFoldDB" id="A0ABD3GRR9"/>
<organism evidence="8 9">
    <name type="scientific">Riccia sorocarpa</name>
    <dbReference type="NCBI Taxonomy" id="122646"/>
    <lineage>
        <taxon>Eukaryota</taxon>
        <taxon>Viridiplantae</taxon>
        <taxon>Streptophyta</taxon>
        <taxon>Embryophyta</taxon>
        <taxon>Marchantiophyta</taxon>
        <taxon>Marchantiopsida</taxon>
        <taxon>Marchantiidae</taxon>
        <taxon>Marchantiales</taxon>
        <taxon>Ricciaceae</taxon>
        <taxon>Riccia</taxon>
    </lineage>
</organism>
<evidence type="ECO:0000256" key="6">
    <source>
        <dbReference type="SAM" id="MobiDB-lite"/>
    </source>
</evidence>
<dbReference type="Proteomes" id="UP001633002">
    <property type="component" value="Unassembled WGS sequence"/>
</dbReference>
<dbReference type="PANTHER" id="PTHR31889">
    <property type="entry name" value="FUCOSYLTRANSFERASE 2-RELATED"/>
    <property type="match status" value="1"/>
</dbReference>
<dbReference type="InterPro" id="IPR004938">
    <property type="entry name" value="XG_FTase"/>
</dbReference>
<reference evidence="8 9" key="1">
    <citation type="submission" date="2024-09" db="EMBL/GenBank/DDBJ databases">
        <title>Chromosome-scale assembly of Riccia sorocarpa.</title>
        <authorList>
            <person name="Paukszto L."/>
        </authorList>
    </citation>
    <scope>NUCLEOTIDE SEQUENCE [LARGE SCALE GENOMIC DNA]</scope>
    <source>
        <strain evidence="8">LP-2024</strain>
        <tissue evidence="8">Aerial parts of the thallus</tissue>
    </source>
</reference>
<keyword evidence="9" id="KW-1185">Reference proteome</keyword>
<feature type="region of interest" description="Disordered" evidence="6">
    <location>
        <begin position="602"/>
        <end position="634"/>
    </location>
</feature>
<evidence type="ECO:0000256" key="4">
    <source>
        <dbReference type="ARBA" id="ARBA00023180"/>
    </source>
</evidence>
<evidence type="ECO:0000313" key="8">
    <source>
        <dbReference type="EMBL" id="KAL3680516.1"/>
    </source>
</evidence>
<sequence length="663" mass="76230">MASSTDTKREGGTWIGSISRRGLSGKLRLCMIILFLGLSLFLVLLSEQNGKILNIYYNARVSIFSEDDDATLHRASPAVQKLVEAIRKATYKASDGSLVEFSKEDRARWEAQNPCRSRKQLLPIYATRNHLKDVPVNKEWDLVFREYEKFHRTCMQKVGDLVDYFVKQNTSTTCKFVIAETHFGLGNKLYHISSVFMFAILKQRVILVPESTFVPSVVCEPFAGSSWKVGEEFHERIKSKRKASWEFYDAVDQDLNQRGSMDLYVSAMTNEWGPELRFFCDTEQKFLSHVTWLTMDGCLLFLPKLWAIDMFRPTLEALFPHRIAFTYILRTLMLPADHVWERVLHVRDLYIGNAEKQVGIQLRYFRGTKEFKEKNDLINDRISRCLWENNIVPEVCPSDPNDPRLGEEKFSQCWQESVQKQNPRLIKVLIASLFQGLQDYLQAIYLRKQVVVPDERIGIYQLTHELEQGSGVEVDSQALVEMISLSFSDVLLVSPMSTFGGAAQAYGGIQPWFIQTGLYGPRPGESDQCQRAMAIDPCHLGTGEYYECRYDPPGNKNIYETISYLKSCLYIDIGDGWGMELVPDRFEQHDFSVYNSKKDKTSTRSSLRCDSKKDTPQPEAAQEEGRDKKTDSGRSFYQTMEEFIRRAEQAEATRFLTQCAPIQ</sequence>
<evidence type="ECO:0000256" key="3">
    <source>
        <dbReference type="ARBA" id="ARBA00022679"/>
    </source>
</evidence>
<feature type="compositionally biased region" description="Basic and acidic residues" evidence="6">
    <location>
        <begin position="623"/>
        <end position="632"/>
    </location>
</feature>
<feature type="transmembrane region" description="Helical" evidence="7">
    <location>
        <begin position="27"/>
        <end position="45"/>
    </location>
</feature>
<evidence type="ECO:0000256" key="2">
    <source>
        <dbReference type="ARBA" id="ARBA00022676"/>
    </source>
</evidence>
<evidence type="ECO:0000256" key="7">
    <source>
        <dbReference type="SAM" id="Phobius"/>
    </source>
</evidence>
<evidence type="ECO:0000256" key="1">
    <source>
        <dbReference type="ARBA" id="ARBA00010481"/>
    </source>
</evidence>
<feature type="compositionally biased region" description="Basic and acidic residues" evidence="6">
    <location>
        <begin position="602"/>
        <end position="616"/>
    </location>
</feature>
<gene>
    <name evidence="8" type="ORF">R1sor_023472</name>
</gene>
<dbReference type="EMBL" id="JBJQOH010000007">
    <property type="protein sequence ID" value="KAL3680516.1"/>
    <property type="molecule type" value="Genomic_DNA"/>
</dbReference>
<comment type="similarity">
    <text evidence="1">Belongs to the glycosyltransferase 37 family.</text>
</comment>